<evidence type="ECO:0000313" key="3">
    <source>
        <dbReference type="Proteomes" id="UP000005104"/>
    </source>
</evidence>
<dbReference type="InterPro" id="IPR025330">
    <property type="entry name" value="DUF4236"/>
</dbReference>
<accession>H5Y577</accession>
<dbReference type="RefSeq" id="WP_007784457.1">
    <property type="nucleotide sequence ID" value="NZ_CM001441.1"/>
</dbReference>
<organism evidence="2 3">
    <name type="scientific">Desulfosporosinus youngiae DSM 17734</name>
    <dbReference type="NCBI Taxonomy" id="768710"/>
    <lineage>
        <taxon>Bacteria</taxon>
        <taxon>Bacillati</taxon>
        <taxon>Bacillota</taxon>
        <taxon>Clostridia</taxon>
        <taxon>Eubacteriales</taxon>
        <taxon>Desulfitobacteriaceae</taxon>
        <taxon>Desulfosporosinus</taxon>
    </lineage>
</organism>
<evidence type="ECO:0000313" key="2">
    <source>
        <dbReference type="EMBL" id="EHQ90181.1"/>
    </source>
</evidence>
<dbReference type="Proteomes" id="UP000005104">
    <property type="component" value="Chromosome"/>
</dbReference>
<reference evidence="2 3" key="1">
    <citation type="submission" date="2011-11" db="EMBL/GenBank/DDBJ databases">
        <title>The Noncontiguous Finished genome of Desulfosporosinus youngiae DSM 17734.</title>
        <authorList>
            <consortium name="US DOE Joint Genome Institute (JGI-PGF)"/>
            <person name="Lucas S."/>
            <person name="Han J."/>
            <person name="Lapidus A."/>
            <person name="Cheng J.-F."/>
            <person name="Goodwin L."/>
            <person name="Pitluck S."/>
            <person name="Peters L."/>
            <person name="Ovchinnikova G."/>
            <person name="Lu M."/>
            <person name="Land M.L."/>
            <person name="Hauser L."/>
            <person name="Pester M."/>
            <person name="Spring S."/>
            <person name="Ollivier B."/>
            <person name="Rattei T."/>
            <person name="Klenk H.-P."/>
            <person name="Wagner M."/>
            <person name="Loy A."/>
            <person name="Woyke T.J."/>
        </authorList>
    </citation>
    <scope>NUCLEOTIDE SEQUENCE [LARGE SCALE GENOMIC DNA]</scope>
    <source>
        <strain evidence="2 3">DSM 17734</strain>
    </source>
</reference>
<dbReference type="Pfam" id="PF14020">
    <property type="entry name" value="DUF4236"/>
    <property type="match status" value="1"/>
</dbReference>
<name>H5Y577_9FIRM</name>
<gene>
    <name evidence="2" type="ORF">DesyoDRAFT_3147</name>
</gene>
<protein>
    <recommendedName>
        <fullName evidence="1">DUF4236 domain-containing protein</fullName>
    </recommendedName>
</protein>
<proteinExistence type="predicted"/>
<dbReference type="OrthoDB" id="7056196at2"/>
<dbReference type="NCBIfam" id="NF041770">
    <property type="entry name" value="CFI_box_CTERM"/>
    <property type="match status" value="1"/>
</dbReference>
<feature type="domain" description="DUF4236" evidence="1">
    <location>
        <begin position="4"/>
        <end position="55"/>
    </location>
</feature>
<keyword evidence="3" id="KW-1185">Reference proteome</keyword>
<dbReference type="HOGENOM" id="CLU_1007347_0_0_9"/>
<dbReference type="AlphaFoldDB" id="H5Y577"/>
<dbReference type="STRING" id="768710.DesyoDRAFT_3147"/>
<dbReference type="InterPro" id="IPR049886">
    <property type="entry name" value="CFI_box_CTERM_dom"/>
</dbReference>
<dbReference type="EMBL" id="CM001441">
    <property type="protein sequence ID" value="EHQ90181.1"/>
    <property type="molecule type" value="Genomic_DNA"/>
</dbReference>
<evidence type="ECO:0000259" key="1">
    <source>
        <dbReference type="Pfam" id="PF14020"/>
    </source>
</evidence>
<sequence>MSGWNFRKSQKLIGGLRLNYSSKGGLGISAGVKGARVSVNQKEVRTTLSIPGTGIIKQDRHTLNPKMRAKKVNRSKKVEQQIAPVVNDSSLKYGQFLLSDYQSNNESIDEYIGCKGSIEIQEDSIIFNGEINEYGLSDGFSYQGIHWTETAVSYDHEPCLVKVGFIQKLTQTKLVLYFKCNKETAIATHRKLKEIIEKRNKKSCFVATTVYGDPNCLPVMKLRNWRDSFLAKTNFGKWFIKVYYQKGFIWADFVGKHKILKGVIKKSLNIFTYFLP</sequence>